<dbReference type="Pfam" id="PF03372">
    <property type="entry name" value="Exo_endo_phos"/>
    <property type="match status" value="1"/>
</dbReference>
<dbReference type="SUPFAM" id="SSF56219">
    <property type="entry name" value="DNase I-like"/>
    <property type="match status" value="1"/>
</dbReference>
<keyword evidence="2" id="KW-1133">Transmembrane helix</keyword>
<name>A0ABT8F9L8_9ACTN</name>
<dbReference type="Gene3D" id="3.60.10.10">
    <property type="entry name" value="Endonuclease/exonuclease/phosphatase"/>
    <property type="match status" value="1"/>
</dbReference>
<dbReference type="EMBL" id="JAUHJQ010000001">
    <property type="protein sequence ID" value="MDN4171367.1"/>
    <property type="molecule type" value="Genomic_DNA"/>
</dbReference>
<dbReference type="InterPro" id="IPR036691">
    <property type="entry name" value="Endo/exonu/phosph_ase_sf"/>
</dbReference>
<comment type="caution">
    <text evidence="4">The sequence shown here is derived from an EMBL/GenBank/DDBJ whole genome shotgun (WGS) entry which is preliminary data.</text>
</comment>
<keyword evidence="2" id="KW-0812">Transmembrane</keyword>
<feature type="transmembrane region" description="Helical" evidence="2">
    <location>
        <begin position="30"/>
        <end position="50"/>
    </location>
</feature>
<evidence type="ECO:0000313" key="5">
    <source>
        <dbReference type="Proteomes" id="UP001168620"/>
    </source>
</evidence>
<dbReference type="Proteomes" id="UP001168620">
    <property type="component" value="Unassembled WGS sequence"/>
</dbReference>
<dbReference type="InterPro" id="IPR005135">
    <property type="entry name" value="Endo/exonuclease/phosphatase"/>
</dbReference>
<feature type="region of interest" description="Disordered" evidence="1">
    <location>
        <begin position="1"/>
        <end position="26"/>
    </location>
</feature>
<sequence>MLRARQAPIEATTTDPAPTGARGPRRARTVPVTAALALVLAVSLLVGAPARAAVEPHRKPTGFGFKIGTFNVLGSQHTRGRGGFAPGTQRARWTAGSIAQRGIDVIGLQEVQRDQLRVLRNRLPRYRIWPGTSLGNQGVRLQIAFRKNQFRMVGHGHVMTRFHRQTRPIPWVQLRDRRTDRRFFVVDVHNSPKGLERERDSATAKQVRLVQRLRRKGKPVFLTADANEKREFYCKMTARTDLRAANGGKPRARGCEPPRRRLRIDWVLGGRRVAFSHYREDRGPRVRRSSDHELVHARVRVRPLRRG</sequence>
<reference evidence="4" key="1">
    <citation type="submission" date="2023-06" db="EMBL/GenBank/DDBJ databases">
        <title>Draft genome sequence of Nocardioides sp. SOB77.</title>
        <authorList>
            <person name="Zhang G."/>
        </authorList>
    </citation>
    <scope>NUCLEOTIDE SEQUENCE</scope>
    <source>
        <strain evidence="4">SOB77</strain>
    </source>
</reference>
<keyword evidence="5" id="KW-1185">Reference proteome</keyword>
<evidence type="ECO:0000256" key="1">
    <source>
        <dbReference type="SAM" id="MobiDB-lite"/>
    </source>
</evidence>
<feature type="domain" description="Endonuclease/exonuclease/phosphatase" evidence="3">
    <location>
        <begin position="68"/>
        <end position="292"/>
    </location>
</feature>
<evidence type="ECO:0000256" key="2">
    <source>
        <dbReference type="SAM" id="Phobius"/>
    </source>
</evidence>
<evidence type="ECO:0000259" key="3">
    <source>
        <dbReference type="Pfam" id="PF03372"/>
    </source>
</evidence>
<protein>
    <recommendedName>
        <fullName evidence="3">Endonuclease/exonuclease/phosphatase domain-containing protein</fullName>
    </recommendedName>
</protein>
<accession>A0ABT8F9L8</accession>
<keyword evidence="2" id="KW-0472">Membrane</keyword>
<evidence type="ECO:0000313" key="4">
    <source>
        <dbReference type="EMBL" id="MDN4171367.1"/>
    </source>
</evidence>
<dbReference type="RefSeq" id="WP_300950296.1">
    <property type="nucleotide sequence ID" value="NZ_JAUHJQ010000001.1"/>
</dbReference>
<proteinExistence type="predicted"/>
<gene>
    <name evidence="4" type="ORF">QWY28_00260</name>
</gene>
<organism evidence="4 5">
    <name type="scientific">Nocardioides oceani</name>
    <dbReference type="NCBI Taxonomy" id="3058369"/>
    <lineage>
        <taxon>Bacteria</taxon>
        <taxon>Bacillati</taxon>
        <taxon>Actinomycetota</taxon>
        <taxon>Actinomycetes</taxon>
        <taxon>Propionibacteriales</taxon>
        <taxon>Nocardioidaceae</taxon>
        <taxon>Nocardioides</taxon>
    </lineage>
</organism>